<accession>A0A8R7PHY7</accession>
<reference evidence="1" key="3">
    <citation type="submission" date="2022-06" db="UniProtKB">
        <authorList>
            <consortium name="EnsemblPlants"/>
        </authorList>
    </citation>
    <scope>IDENTIFICATION</scope>
</reference>
<dbReference type="AlphaFoldDB" id="A0A8R7PHY7"/>
<reference evidence="2" key="1">
    <citation type="journal article" date="2013" name="Nature">
        <title>Draft genome of the wheat A-genome progenitor Triticum urartu.</title>
        <authorList>
            <person name="Ling H.Q."/>
            <person name="Zhao S."/>
            <person name="Liu D."/>
            <person name="Wang J."/>
            <person name="Sun H."/>
            <person name="Zhang C."/>
            <person name="Fan H."/>
            <person name="Li D."/>
            <person name="Dong L."/>
            <person name="Tao Y."/>
            <person name="Gao C."/>
            <person name="Wu H."/>
            <person name="Li Y."/>
            <person name="Cui Y."/>
            <person name="Guo X."/>
            <person name="Zheng S."/>
            <person name="Wang B."/>
            <person name="Yu K."/>
            <person name="Liang Q."/>
            <person name="Yang W."/>
            <person name="Lou X."/>
            <person name="Chen J."/>
            <person name="Feng M."/>
            <person name="Jian J."/>
            <person name="Zhang X."/>
            <person name="Luo G."/>
            <person name="Jiang Y."/>
            <person name="Liu J."/>
            <person name="Wang Z."/>
            <person name="Sha Y."/>
            <person name="Zhang B."/>
            <person name="Wu H."/>
            <person name="Tang D."/>
            <person name="Shen Q."/>
            <person name="Xue P."/>
            <person name="Zou S."/>
            <person name="Wang X."/>
            <person name="Liu X."/>
            <person name="Wang F."/>
            <person name="Yang Y."/>
            <person name="An X."/>
            <person name="Dong Z."/>
            <person name="Zhang K."/>
            <person name="Zhang X."/>
            <person name="Luo M.C."/>
            <person name="Dvorak J."/>
            <person name="Tong Y."/>
            <person name="Wang J."/>
            <person name="Yang H."/>
            <person name="Li Z."/>
            <person name="Wang D."/>
            <person name="Zhang A."/>
            <person name="Wang J."/>
        </authorList>
    </citation>
    <scope>NUCLEOTIDE SEQUENCE</scope>
    <source>
        <strain evidence="2">cv. G1812</strain>
    </source>
</reference>
<proteinExistence type="predicted"/>
<organism evidence="1 2">
    <name type="scientific">Triticum urartu</name>
    <name type="common">Red wild einkorn</name>
    <name type="synonym">Crithodium urartu</name>
    <dbReference type="NCBI Taxonomy" id="4572"/>
    <lineage>
        <taxon>Eukaryota</taxon>
        <taxon>Viridiplantae</taxon>
        <taxon>Streptophyta</taxon>
        <taxon>Embryophyta</taxon>
        <taxon>Tracheophyta</taxon>
        <taxon>Spermatophyta</taxon>
        <taxon>Magnoliopsida</taxon>
        <taxon>Liliopsida</taxon>
        <taxon>Poales</taxon>
        <taxon>Poaceae</taxon>
        <taxon>BOP clade</taxon>
        <taxon>Pooideae</taxon>
        <taxon>Triticodae</taxon>
        <taxon>Triticeae</taxon>
        <taxon>Triticinae</taxon>
        <taxon>Triticum</taxon>
    </lineage>
</organism>
<protein>
    <submittedName>
        <fullName evidence="1">Uncharacterized protein</fullName>
    </submittedName>
</protein>
<keyword evidence="2" id="KW-1185">Reference proteome</keyword>
<dbReference type="Proteomes" id="UP000015106">
    <property type="component" value="Chromosome 2"/>
</dbReference>
<sequence>MTNDCFLAAKQNRQGLADRVRIVTKYLSRQKKISFPFT</sequence>
<dbReference type="EnsemblPlants" id="TuG1812G0200004623.01.T01">
    <property type="protein sequence ID" value="TuG1812G0200004623.01.T01.cds331183"/>
    <property type="gene ID" value="TuG1812G0200004623.01"/>
</dbReference>
<evidence type="ECO:0000313" key="1">
    <source>
        <dbReference type="EnsemblPlants" id="TuG1812G0200004623.01.T01.cds331183"/>
    </source>
</evidence>
<reference evidence="1" key="2">
    <citation type="submission" date="2018-03" db="EMBL/GenBank/DDBJ databases">
        <title>The Triticum urartu genome reveals the dynamic nature of wheat genome evolution.</title>
        <authorList>
            <person name="Ling H."/>
            <person name="Ma B."/>
            <person name="Shi X."/>
            <person name="Liu H."/>
            <person name="Dong L."/>
            <person name="Sun H."/>
            <person name="Cao Y."/>
            <person name="Gao Q."/>
            <person name="Zheng S."/>
            <person name="Li Y."/>
            <person name="Yu Y."/>
            <person name="Du H."/>
            <person name="Qi M."/>
            <person name="Li Y."/>
            <person name="Yu H."/>
            <person name="Cui Y."/>
            <person name="Wang N."/>
            <person name="Chen C."/>
            <person name="Wu H."/>
            <person name="Zhao Y."/>
            <person name="Zhang J."/>
            <person name="Li Y."/>
            <person name="Zhou W."/>
            <person name="Zhang B."/>
            <person name="Hu W."/>
            <person name="Eijk M."/>
            <person name="Tang J."/>
            <person name="Witsenboer H."/>
            <person name="Zhao S."/>
            <person name="Li Z."/>
            <person name="Zhang A."/>
            <person name="Wang D."/>
            <person name="Liang C."/>
        </authorList>
    </citation>
    <scope>NUCLEOTIDE SEQUENCE [LARGE SCALE GENOMIC DNA]</scope>
    <source>
        <strain evidence="1">cv. G1812</strain>
    </source>
</reference>
<name>A0A8R7PHY7_TRIUA</name>
<evidence type="ECO:0000313" key="2">
    <source>
        <dbReference type="Proteomes" id="UP000015106"/>
    </source>
</evidence>
<dbReference type="Gramene" id="TuG1812G0200004623.01.T01">
    <property type="protein sequence ID" value="TuG1812G0200004623.01.T01.cds331183"/>
    <property type="gene ID" value="TuG1812G0200004623.01"/>
</dbReference>